<evidence type="ECO:0000256" key="2">
    <source>
        <dbReference type="ARBA" id="ARBA00009820"/>
    </source>
</evidence>
<dbReference type="InterPro" id="IPR014167">
    <property type="entry name" value="Tol-Pal_TolB"/>
</dbReference>
<dbReference type="Proteomes" id="UP000830116">
    <property type="component" value="Chromosome"/>
</dbReference>
<dbReference type="Gene3D" id="2.120.10.30">
    <property type="entry name" value="TolB, C-terminal domain"/>
    <property type="match status" value="2"/>
</dbReference>
<keyword evidence="3" id="KW-0732">Signal</keyword>
<dbReference type="EMBL" id="CP093442">
    <property type="protein sequence ID" value="UOF00260.1"/>
    <property type="molecule type" value="Genomic_DNA"/>
</dbReference>
<dbReference type="Gene3D" id="3.40.50.10070">
    <property type="entry name" value="TolB, N-terminal domain"/>
    <property type="match status" value="1"/>
</dbReference>
<dbReference type="InterPro" id="IPR011042">
    <property type="entry name" value="6-blade_b-propeller_TolB-like"/>
</dbReference>
<dbReference type="InterPro" id="IPR011659">
    <property type="entry name" value="WD40"/>
</dbReference>
<evidence type="ECO:0000256" key="4">
    <source>
        <dbReference type="ARBA" id="ARBA00022764"/>
    </source>
</evidence>
<dbReference type="RefSeq" id="WP_243536040.1">
    <property type="nucleotide sequence ID" value="NZ_CP093442.1"/>
</dbReference>
<keyword evidence="4" id="KW-0574">Periplasm</keyword>
<dbReference type="SUPFAM" id="SSF69304">
    <property type="entry name" value="Tricorn protease N-terminal domain"/>
    <property type="match status" value="1"/>
</dbReference>
<organism evidence="6 7">
    <name type="scientific">Bdellovibrio reynosensis</name>
    <dbReference type="NCBI Taxonomy" id="2835041"/>
    <lineage>
        <taxon>Bacteria</taxon>
        <taxon>Pseudomonadati</taxon>
        <taxon>Bdellovibrionota</taxon>
        <taxon>Bdellovibrionia</taxon>
        <taxon>Bdellovibrionales</taxon>
        <taxon>Pseudobdellovibrionaceae</taxon>
        <taxon>Bdellovibrio</taxon>
    </lineage>
</organism>
<protein>
    <submittedName>
        <fullName evidence="6">Translocation protein TolB</fullName>
    </submittedName>
</protein>
<accession>A0ABY4C5P2</accession>
<reference evidence="6" key="1">
    <citation type="submission" date="2022-03" db="EMBL/GenBank/DDBJ databases">
        <title>Genome Identification and Characterization of new species Bdellovibrio reynosense LBG001 sp. nov. from a Mexico soil sample.</title>
        <authorList>
            <person name="Camilli A."/>
            <person name="Ajao Y."/>
            <person name="Guo X."/>
        </authorList>
    </citation>
    <scope>NUCLEOTIDE SEQUENCE</scope>
    <source>
        <strain evidence="6">LBG001</strain>
    </source>
</reference>
<keyword evidence="7" id="KW-1185">Reference proteome</keyword>
<evidence type="ECO:0000313" key="6">
    <source>
        <dbReference type="EMBL" id="UOF00260.1"/>
    </source>
</evidence>
<comment type="similarity">
    <text evidence="2">Belongs to the TolB family.</text>
</comment>
<evidence type="ECO:0000256" key="3">
    <source>
        <dbReference type="ARBA" id="ARBA00022729"/>
    </source>
</evidence>
<dbReference type="Pfam" id="PF04052">
    <property type="entry name" value="TolB_N"/>
    <property type="match status" value="1"/>
</dbReference>
<dbReference type="InterPro" id="IPR007195">
    <property type="entry name" value="TolB_N"/>
</dbReference>
<feature type="domain" description="TolB N-terminal" evidence="5">
    <location>
        <begin position="54"/>
        <end position="139"/>
    </location>
</feature>
<evidence type="ECO:0000256" key="1">
    <source>
        <dbReference type="ARBA" id="ARBA00004418"/>
    </source>
</evidence>
<dbReference type="SUPFAM" id="SSF52964">
    <property type="entry name" value="TolB, N-terminal domain"/>
    <property type="match status" value="1"/>
</dbReference>
<dbReference type="PANTHER" id="PTHR36842">
    <property type="entry name" value="PROTEIN TOLB HOMOLOG"/>
    <property type="match status" value="1"/>
</dbReference>
<gene>
    <name evidence="6" type="ORF">MNR06_11165</name>
</gene>
<dbReference type="PANTHER" id="PTHR36842:SF1">
    <property type="entry name" value="PROTEIN TOLB"/>
    <property type="match status" value="1"/>
</dbReference>
<comment type="subcellular location">
    <subcellularLocation>
        <location evidence="1">Periplasm</location>
    </subcellularLocation>
</comment>
<proteinExistence type="inferred from homology"/>
<name>A0ABY4C5P2_9BACT</name>
<dbReference type="HAMAP" id="MF_00671">
    <property type="entry name" value="TolB"/>
    <property type="match status" value="1"/>
</dbReference>
<evidence type="ECO:0000313" key="7">
    <source>
        <dbReference type="Proteomes" id="UP000830116"/>
    </source>
</evidence>
<evidence type="ECO:0000259" key="5">
    <source>
        <dbReference type="Pfam" id="PF04052"/>
    </source>
</evidence>
<sequence length="460" mass="50340">MIKNLLALLIVLNLIPIFAKAQESGIYIKLGEARTKKSLMALPALQYFGAPSSASKYQSVGVEIFNTITNDLSVSSYFQFISQTAFLEDTSKTGLMPAPGQPNGFKFQNWSAIGADFLIRAGFSIVGNELTLETYVYHVPRASLVAGKKYKGPLGSARRIAHTFSNDVLKALTGKEGPFLSRVVVSSDRDNSKTKEIFVMDWDGANMDQVTNHRTISISPAWSPDGKKIAYTSYVKRVGAKFRNADMLLLDLASGKRNLVSYRQGMNSGAAFAPDNKHIYLTISQGTNPDIYKMTFDGALVAKITNGPAGAMNVEPTASNDGQIAFSSDRAGRPMIYTADANGNGVKRITFAGVFNSSPSFSPDGKKIAFSGQSEDHFDVFVMNADGTGMIRLTSAKKANGRFANNEDPSFSPDGRFVMYTSNRTGKNQIYISTVDGTEERRVTKDSYNYYKPRWSKNIE</sequence>
<dbReference type="Pfam" id="PF07676">
    <property type="entry name" value="PD40"/>
    <property type="match status" value="4"/>
</dbReference>